<dbReference type="AlphaFoldDB" id="A0A0H4X9S5"/>
<dbReference type="KEGG" id="mym:A176_007257"/>
<sequence>MEKVLNAFRHHGERDRDGYADFGGHAQVLNAFRHHGERDLFTQSYVVLSVEVLNAFRHHGERDQDRSASRGCVQGCSTHSGITASATPNLRPRST</sequence>
<gene>
    <name evidence="2" type="ORF">A176_007257</name>
</gene>
<evidence type="ECO:0000313" key="3">
    <source>
        <dbReference type="Proteomes" id="UP000009026"/>
    </source>
</evidence>
<feature type="compositionally biased region" description="Basic and acidic residues" evidence="1">
    <location>
        <begin position="59"/>
        <end position="68"/>
    </location>
</feature>
<evidence type="ECO:0000256" key="1">
    <source>
        <dbReference type="SAM" id="MobiDB-lite"/>
    </source>
</evidence>
<evidence type="ECO:0000313" key="2">
    <source>
        <dbReference type="EMBL" id="AKQ70345.1"/>
    </source>
</evidence>
<keyword evidence="3" id="KW-1185">Reference proteome</keyword>
<organism evidence="2 3">
    <name type="scientific">Pseudomyxococcus hansupus</name>
    <dbReference type="NCBI Taxonomy" id="1297742"/>
    <lineage>
        <taxon>Bacteria</taxon>
        <taxon>Pseudomonadati</taxon>
        <taxon>Myxococcota</taxon>
        <taxon>Myxococcia</taxon>
        <taxon>Myxococcales</taxon>
        <taxon>Cystobacterineae</taxon>
        <taxon>Myxococcaceae</taxon>
        <taxon>Pseudomyxococcus</taxon>
    </lineage>
</organism>
<dbReference type="EMBL" id="CP012109">
    <property type="protein sequence ID" value="AKQ70345.1"/>
    <property type="molecule type" value="Genomic_DNA"/>
</dbReference>
<name>A0A0H4X9S5_9BACT</name>
<protein>
    <submittedName>
        <fullName evidence="2">Uncharacterized protein</fullName>
    </submittedName>
</protein>
<dbReference type="Proteomes" id="UP000009026">
    <property type="component" value="Chromosome"/>
</dbReference>
<dbReference type="PATRIC" id="fig|1297742.4.peg.7380"/>
<proteinExistence type="predicted"/>
<reference evidence="2 3" key="1">
    <citation type="journal article" date="2016" name="PLoS ONE">
        <title>Complete Genome Sequence and Comparative Genomics of a Novel Myxobacterium Myxococcus hansupus.</title>
        <authorList>
            <person name="Sharma G."/>
            <person name="Narwani T."/>
            <person name="Subramanian S."/>
        </authorList>
    </citation>
    <scope>NUCLEOTIDE SEQUENCE [LARGE SCALE GENOMIC DNA]</scope>
    <source>
        <strain evidence="3">mixupus</strain>
    </source>
</reference>
<accession>A0A0H4X9S5</accession>
<feature type="region of interest" description="Disordered" evidence="1">
    <location>
        <begin position="59"/>
        <end position="95"/>
    </location>
</feature>
<feature type="compositionally biased region" description="Polar residues" evidence="1">
    <location>
        <begin position="75"/>
        <end position="95"/>
    </location>
</feature>